<dbReference type="Proteomes" id="UP001143856">
    <property type="component" value="Unassembled WGS sequence"/>
</dbReference>
<evidence type="ECO:0000313" key="1">
    <source>
        <dbReference type="EMBL" id="KAJ2972012.1"/>
    </source>
</evidence>
<gene>
    <name evidence="1" type="ORF">NUW58_g9272</name>
</gene>
<keyword evidence="2" id="KW-1185">Reference proteome</keyword>
<protein>
    <submittedName>
        <fullName evidence="1">Uncharacterized protein</fullName>
    </submittedName>
</protein>
<comment type="caution">
    <text evidence="1">The sequence shown here is derived from an EMBL/GenBank/DDBJ whole genome shotgun (WGS) entry which is preliminary data.</text>
</comment>
<reference evidence="1" key="1">
    <citation type="submission" date="2022-10" db="EMBL/GenBank/DDBJ databases">
        <title>Genome Sequence of Xylaria curta.</title>
        <authorList>
            <person name="Buettner E."/>
        </authorList>
    </citation>
    <scope>NUCLEOTIDE SEQUENCE</scope>
    <source>
        <strain evidence="1">Babe10</strain>
    </source>
</reference>
<organism evidence="1 2">
    <name type="scientific">Xylaria curta</name>
    <dbReference type="NCBI Taxonomy" id="42375"/>
    <lineage>
        <taxon>Eukaryota</taxon>
        <taxon>Fungi</taxon>
        <taxon>Dikarya</taxon>
        <taxon>Ascomycota</taxon>
        <taxon>Pezizomycotina</taxon>
        <taxon>Sordariomycetes</taxon>
        <taxon>Xylariomycetidae</taxon>
        <taxon>Xylariales</taxon>
        <taxon>Xylariaceae</taxon>
        <taxon>Xylaria</taxon>
    </lineage>
</organism>
<evidence type="ECO:0000313" key="2">
    <source>
        <dbReference type="Proteomes" id="UP001143856"/>
    </source>
</evidence>
<sequence>MMEARDGRKRTIDRKFQAAEALATSPELGEHAERAAFGLLAHTNNSQMNTSLTWEDLKWIKNEWGGPVVLKGIQTAEDAARAADLGVEGVLLSNHGGRQMHDSSDALTTLLEIRTYYPRILDKLEIFLDGGCRDGADVRQGGGPWCQGVGIGRPFFYAFAAYGEKGVERCADILADELVLGMKLAGITNIGEALPERVNASRLLNEMWRPEKSRL</sequence>
<name>A0ACC1MYG1_9PEZI</name>
<proteinExistence type="predicted"/>
<accession>A0ACC1MYG1</accession>
<dbReference type="EMBL" id="JAPDGR010003254">
    <property type="protein sequence ID" value="KAJ2972012.1"/>
    <property type="molecule type" value="Genomic_DNA"/>
</dbReference>